<organism evidence="2 3">
    <name type="scientific">Trichocladium antarcticum</name>
    <dbReference type="NCBI Taxonomy" id="1450529"/>
    <lineage>
        <taxon>Eukaryota</taxon>
        <taxon>Fungi</taxon>
        <taxon>Dikarya</taxon>
        <taxon>Ascomycota</taxon>
        <taxon>Pezizomycotina</taxon>
        <taxon>Sordariomycetes</taxon>
        <taxon>Sordariomycetidae</taxon>
        <taxon>Sordariales</taxon>
        <taxon>Chaetomiaceae</taxon>
        <taxon>Trichocladium</taxon>
    </lineage>
</organism>
<comment type="caution">
    <text evidence="2">The sequence shown here is derived from an EMBL/GenBank/DDBJ whole genome shotgun (WGS) entry which is preliminary data.</text>
</comment>
<feature type="compositionally biased region" description="Polar residues" evidence="1">
    <location>
        <begin position="887"/>
        <end position="905"/>
    </location>
</feature>
<protein>
    <submittedName>
        <fullName evidence="2">Uncharacterized protein</fullName>
    </submittedName>
</protein>
<keyword evidence="3" id="KW-1185">Reference proteome</keyword>
<reference evidence="2" key="1">
    <citation type="journal article" date="2023" name="Mol. Phylogenet. Evol.">
        <title>Genome-scale phylogeny and comparative genomics of the fungal order Sordariales.</title>
        <authorList>
            <person name="Hensen N."/>
            <person name="Bonometti L."/>
            <person name="Westerberg I."/>
            <person name="Brannstrom I.O."/>
            <person name="Guillou S."/>
            <person name="Cros-Aarteil S."/>
            <person name="Calhoun S."/>
            <person name="Haridas S."/>
            <person name="Kuo A."/>
            <person name="Mondo S."/>
            <person name="Pangilinan J."/>
            <person name="Riley R."/>
            <person name="LaButti K."/>
            <person name="Andreopoulos B."/>
            <person name="Lipzen A."/>
            <person name="Chen C."/>
            <person name="Yan M."/>
            <person name="Daum C."/>
            <person name="Ng V."/>
            <person name="Clum A."/>
            <person name="Steindorff A."/>
            <person name="Ohm R.A."/>
            <person name="Martin F."/>
            <person name="Silar P."/>
            <person name="Natvig D.O."/>
            <person name="Lalanne C."/>
            <person name="Gautier V."/>
            <person name="Ament-Velasquez S.L."/>
            <person name="Kruys A."/>
            <person name="Hutchinson M.I."/>
            <person name="Powell A.J."/>
            <person name="Barry K."/>
            <person name="Miller A.N."/>
            <person name="Grigoriev I.V."/>
            <person name="Debuchy R."/>
            <person name="Gladieux P."/>
            <person name="Hiltunen Thoren M."/>
            <person name="Johannesson H."/>
        </authorList>
    </citation>
    <scope>NUCLEOTIDE SEQUENCE</scope>
    <source>
        <strain evidence="2">CBS 123565</strain>
    </source>
</reference>
<accession>A0AAN6UC54</accession>
<evidence type="ECO:0000313" key="3">
    <source>
        <dbReference type="Proteomes" id="UP001304895"/>
    </source>
</evidence>
<feature type="region of interest" description="Disordered" evidence="1">
    <location>
        <begin position="46"/>
        <end position="148"/>
    </location>
</feature>
<feature type="compositionally biased region" description="Basic and acidic residues" evidence="1">
    <location>
        <begin position="602"/>
        <end position="617"/>
    </location>
</feature>
<sequence>MARRTYTLTELLRLRRSYTSNDIAALIRNPEFGMDVADVVRRSGSESSAASCKPMAGRHKDDSSVTSDELLFKGTVSRRSGRELAREPSRNPIRAPTREPAPAHPRESIREPANKTSQHMEWKYRGRSETEAVSTEPIPAPSGATAQRSEGFQRFYKAVVSPTHVRVTAGGRIVPNTRGPPSPTAKRTTDNPAADGQSVPDKATSGRPSLNPIGVGQPAPAVPQLIPGYPPGFQPIQTPVSFVPMAFGAHLPPGVSFAQPASNPSTVNPPVTGAPTADNILKDMHNTKSTEARTEGYVTDDKQGNVKISPHELFDYTKPYYYNGQIIYPVGAFPPSLGNPMVPIQMVGVPHGLPHGLPHGVSQSIHHGATLQLPGHYQSQPTSTTPTVTGTPYTPSNNVLGGIPFAVRHVAPGNANPNAAIAPPPSSIKLSDITKKQISSFKQSLKYHEDQLQYNRHQIDEKDMETRIQTIMGHIQRFETTLKSQLEYEEAQRKAGRGEEDDIPSQSAAATERDQAWAQPAASPESGVNIMNESDEAIRRRVALASYGLNTNIGEGGKAVFRCPTEPAFPITNAQTMGLSLPSEAALAPAFQPRGYSSSWEGSEHAREKAAKEEAEKQFLTAESRKFEHMGASAQRSISHPFATPYLAMLPHVEGNYEAPASTNRTGNNSIGKHLRPNLGVPYLLGTLPKGVNPRTARDQDYVYKRPLTEEERRARFLYWGKAPKSAVKGLPKFDGKHFYPPSPVKERPAVFSQEGAPDGHRSIDHRQAESDCDPFRSMTPVERIDSRAVTASEDNCIANRHSRTISFETQVNSGSEDSQMTGGAPLTYRESSLDASTVGSAERRSEKSGAKLWQAVLRKGPTSSALSSTTVQGLLPHYAGHAAASLSPSLNTNQGSSVKETSPGKSPLSDHGGFLVAAGAEQRDENCPPHNVSSIQSQLNDLSLDVSGRTLAPAFGI</sequence>
<feature type="region of interest" description="Disordered" evidence="1">
    <location>
        <begin position="740"/>
        <end position="772"/>
    </location>
</feature>
<reference evidence="2" key="2">
    <citation type="submission" date="2023-05" db="EMBL/GenBank/DDBJ databases">
        <authorList>
            <consortium name="Lawrence Berkeley National Laboratory"/>
            <person name="Steindorff A."/>
            <person name="Hensen N."/>
            <person name="Bonometti L."/>
            <person name="Westerberg I."/>
            <person name="Brannstrom I.O."/>
            <person name="Guillou S."/>
            <person name="Cros-Aarteil S."/>
            <person name="Calhoun S."/>
            <person name="Haridas S."/>
            <person name="Kuo A."/>
            <person name="Mondo S."/>
            <person name="Pangilinan J."/>
            <person name="Riley R."/>
            <person name="Labutti K."/>
            <person name="Andreopoulos B."/>
            <person name="Lipzen A."/>
            <person name="Chen C."/>
            <person name="Yanf M."/>
            <person name="Daum C."/>
            <person name="Ng V."/>
            <person name="Clum A."/>
            <person name="Ohm R."/>
            <person name="Martin F."/>
            <person name="Silar P."/>
            <person name="Natvig D."/>
            <person name="Lalanne C."/>
            <person name="Gautier V."/>
            <person name="Ament-Velasquez S.L."/>
            <person name="Kruys A."/>
            <person name="Hutchinson M.I."/>
            <person name="Powell A.J."/>
            <person name="Barry K."/>
            <person name="Miller A.N."/>
            <person name="Grigoriev I.V."/>
            <person name="Debuchy R."/>
            <person name="Gladieux P."/>
            <person name="Thoren M.H."/>
            <person name="Johannesson H."/>
        </authorList>
    </citation>
    <scope>NUCLEOTIDE SEQUENCE</scope>
    <source>
        <strain evidence="2">CBS 123565</strain>
    </source>
</reference>
<proteinExistence type="predicted"/>
<feature type="region of interest" description="Disordered" evidence="1">
    <location>
        <begin position="887"/>
        <end position="913"/>
    </location>
</feature>
<dbReference type="EMBL" id="MU853438">
    <property type="protein sequence ID" value="KAK4130307.1"/>
    <property type="molecule type" value="Genomic_DNA"/>
</dbReference>
<evidence type="ECO:0000256" key="1">
    <source>
        <dbReference type="SAM" id="MobiDB-lite"/>
    </source>
</evidence>
<evidence type="ECO:0000313" key="2">
    <source>
        <dbReference type="EMBL" id="KAK4130307.1"/>
    </source>
</evidence>
<feature type="compositionally biased region" description="Basic and acidic residues" evidence="1">
    <location>
        <begin position="80"/>
        <end position="89"/>
    </location>
</feature>
<feature type="region of interest" description="Disordered" evidence="1">
    <location>
        <begin position="595"/>
        <end position="617"/>
    </location>
</feature>
<gene>
    <name evidence="2" type="ORF">BT67DRAFT_490765</name>
</gene>
<name>A0AAN6UC54_9PEZI</name>
<dbReference type="Proteomes" id="UP001304895">
    <property type="component" value="Unassembled WGS sequence"/>
</dbReference>
<feature type="region of interest" description="Disordered" evidence="1">
    <location>
        <begin position="168"/>
        <end position="219"/>
    </location>
</feature>
<feature type="compositionally biased region" description="Basic and acidic residues" evidence="1">
    <location>
        <begin position="104"/>
        <end position="130"/>
    </location>
</feature>
<dbReference type="AlphaFoldDB" id="A0AAN6UC54"/>
<feature type="region of interest" description="Disordered" evidence="1">
    <location>
        <begin position="489"/>
        <end position="530"/>
    </location>
</feature>
<feature type="compositionally biased region" description="Basic and acidic residues" evidence="1">
    <location>
        <begin position="758"/>
        <end position="770"/>
    </location>
</feature>